<accession>A0A291QVB1</accession>
<dbReference type="Proteomes" id="UP000220133">
    <property type="component" value="Chromosome"/>
</dbReference>
<reference evidence="1" key="1">
    <citation type="submission" date="2017-10" db="EMBL/GenBank/DDBJ databases">
        <title>Paenichitinophaga pekingensis gen. nov., sp. nov., isolated from activated sludge.</title>
        <authorList>
            <person name="Jin D."/>
            <person name="Kong X."/>
            <person name="Deng Y."/>
            <person name="Bai Z."/>
        </authorList>
    </citation>
    <scope>NUCLEOTIDE SEQUENCE [LARGE SCALE GENOMIC DNA]</scope>
    <source>
        <strain evidence="1">13</strain>
    </source>
</reference>
<proteinExistence type="predicted"/>
<protein>
    <submittedName>
        <fullName evidence="1">Uncharacterized protein</fullName>
    </submittedName>
</protein>
<name>A0A291QVB1_9BACT</name>
<organism evidence="1 2">
    <name type="scientific">Chitinophaga caeni</name>
    <dbReference type="NCBI Taxonomy" id="2029983"/>
    <lineage>
        <taxon>Bacteria</taxon>
        <taxon>Pseudomonadati</taxon>
        <taxon>Bacteroidota</taxon>
        <taxon>Chitinophagia</taxon>
        <taxon>Chitinophagales</taxon>
        <taxon>Chitinophagaceae</taxon>
        <taxon>Chitinophaga</taxon>
    </lineage>
</organism>
<dbReference type="AlphaFoldDB" id="A0A291QVB1"/>
<evidence type="ECO:0000313" key="2">
    <source>
        <dbReference type="Proteomes" id="UP000220133"/>
    </source>
</evidence>
<sequence>MFENLFYWVDRAQTYYKKMDCHNTFFKNHNILTDLLEIILKIGKWLGCHQKKSKKTGLIYNSVFLKI</sequence>
<gene>
    <name evidence="1" type="ORF">COR50_12195</name>
</gene>
<dbReference type="EMBL" id="CP023777">
    <property type="protein sequence ID" value="ATL47861.1"/>
    <property type="molecule type" value="Genomic_DNA"/>
</dbReference>
<dbReference type="KEGG" id="cbae:COR50_12195"/>
<keyword evidence="2" id="KW-1185">Reference proteome</keyword>
<evidence type="ECO:0000313" key="1">
    <source>
        <dbReference type="EMBL" id="ATL47861.1"/>
    </source>
</evidence>